<dbReference type="RefSeq" id="WP_012949333.1">
    <property type="nucleotide sequence ID" value="NC_013757.1"/>
</dbReference>
<organism evidence="2 3">
    <name type="scientific">Geodermatophilus obscurus (strain ATCC 25078 / DSM 43160 / JCM 3152 / CCUG 61914 / KCC A-0152 / KCTC 9177 / NBRC 13315 / NRRL B-3577 / G-20)</name>
    <dbReference type="NCBI Taxonomy" id="526225"/>
    <lineage>
        <taxon>Bacteria</taxon>
        <taxon>Bacillati</taxon>
        <taxon>Actinomycetota</taxon>
        <taxon>Actinomycetes</taxon>
        <taxon>Geodermatophilales</taxon>
        <taxon>Geodermatophilaceae</taxon>
        <taxon>Geodermatophilus</taxon>
    </lineage>
</organism>
<accession>D2SA88</accession>
<feature type="domain" description="Mycothiol-dependent maleylpyruvate isomerase metal-binding" evidence="1">
    <location>
        <begin position="22"/>
        <end position="134"/>
    </location>
</feature>
<dbReference type="Pfam" id="PF11716">
    <property type="entry name" value="MDMPI_N"/>
    <property type="match status" value="1"/>
</dbReference>
<reference evidence="2 3" key="1">
    <citation type="journal article" date="2010" name="Stand. Genomic Sci.">
        <title>Complete genome sequence of Geodermatophilus obscurus type strain (G-20).</title>
        <authorList>
            <person name="Ivanova N."/>
            <person name="Sikorski J."/>
            <person name="Jando M."/>
            <person name="Munk C."/>
            <person name="Lapidus A."/>
            <person name="Glavina Del Rio T."/>
            <person name="Copeland A."/>
            <person name="Tice H."/>
            <person name="Cheng J.-F."/>
            <person name="Lucas S."/>
            <person name="Chen F."/>
            <person name="Nolan M."/>
            <person name="Bruce D."/>
            <person name="Goodwin L."/>
            <person name="Pitluck S."/>
            <person name="Mavromatis K."/>
            <person name="Mikhailova N."/>
            <person name="Pati A."/>
            <person name="Chen A."/>
            <person name="Palaniappan K."/>
            <person name="Land M."/>
            <person name="Hauser L."/>
            <person name="Chang Y.-J."/>
            <person name="Jeffries C.D."/>
            <person name="Meincke L."/>
            <person name="Brettin T."/>
            <person name="Detter J.C."/>
            <person name="Detter J.C."/>
            <person name="Rohde M."/>
            <person name="Goeker M."/>
            <person name="Bristow J."/>
            <person name="Eisen J.A."/>
            <person name="Markowitz V."/>
            <person name="Hugenholtz P."/>
            <person name="Kyrpides N.C."/>
            <person name="Klenk H.-P."/>
        </authorList>
    </citation>
    <scope>NUCLEOTIDE SEQUENCE [LARGE SCALE GENOMIC DNA]</scope>
    <source>
        <strain evidence="3">ATCC 25078 / DSM 43160 / JCM 3152 / KCC A-0152 / KCTC 9177 / NBRC 13315 / NRRL B-3577 / G-20</strain>
    </source>
</reference>
<dbReference type="eggNOG" id="ENOG503352K">
    <property type="taxonomic scope" value="Bacteria"/>
</dbReference>
<evidence type="ECO:0000313" key="2">
    <source>
        <dbReference type="EMBL" id="ADB75903.1"/>
    </source>
</evidence>
<dbReference type="SUPFAM" id="SSF109854">
    <property type="entry name" value="DinB/YfiT-like putative metalloenzymes"/>
    <property type="match status" value="1"/>
</dbReference>
<protein>
    <recommendedName>
        <fullName evidence="1">Mycothiol-dependent maleylpyruvate isomerase metal-binding domain-containing protein</fullName>
    </recommendedName>
</protein>
<name>D2SA88_GEOOG</name>
<dbReference type="NCBIfam" id="TIGR03086">
    <property type="entry name" value="TIGR03086 family metal-binding protein"/>
    <property type="match status" value="1"/>
</dbReference>
<dbReference type="InterPro" id="IPR017520">
    <property type="entry name" value="CHP03086"/>
</dbReference>
<dbReference type="Gene3D" id="1.20.120.450">
    <property type="entry name" value="dinb family like domain"/>
    <property type="match status" value="1"/>
</dbReference>
<reference evidence="3" key="2">
    <citation type="submission" date="2010-01" db="EMBL/GenBank/DDBJ databases">
        <title>The complete genome of Geodermatophilus obscurus DSM 43160.</title>
        <authorList>
            <consortium name="US DOE Joint Genome Institute (JGI-PGF)"/>
            <person name="Lucas S."/>
            <person name="Copeland A."/>
            <person name="Lapidus A."/>
            <person name="Glavina del Rio T."/>
            <person name="Dalin E."/>
            <person name="Tice H."/>
            <person name="Bruce D."/>
            <person name="Goodwin L."/>
            <person name="Pitluck S."/>
            <person name="Kyrpides N."/>
            <person name="Mavromatis K."/>
            <person name="Ivanova N."/>
            <person name="Munk A.C."/>
            <person name="Brettin T."/>
            <person name="Detter J.C."/>
            <person name="Han C."/>
            <person name="Larimer F."/>
            <person name="Land M."/>
            <person name="Hauser L."/>
            <person name="Markowitz V."/>
            <person name="Cheng J.-F."/>
            <person name="Hugenholtz P."/>
            <person name="Woyke T."/>
            <person name="Wu D."/>
            <person name="Jando M."/>
            <person name="Schneider S."/>
            <person name="Klenk H.-P."/>
            <person name="Eisen J.A."/>
        </authorList>
    </citation>
    <scope>NUCLEOTIDE SEQUENCE [LARGE SCALE GENOMIC DNA]</scope>
    <source>
        <strain evidence="3">ATCC 25078 / DSM 43160 / JCM 3152 / KCC A-0152 / KCTC 9177 / NBRC 13315 / NRRL B-3577 / G-20</strain>
    </source>
</reference>
<gene>
    <name evidence="2" type="ordered locus">Gobs_3298</name>
</gene>
<dbReference type="STRING" id="526225.Gobs_3298"/>
<dbReference type="AlphaFoldDB" id="D2SA88"/>
<dbReference type="InterPro" id="IPR034660">
    <property type="entry name" value="DinB/YfiT-like"/>
</dbReference>
<keyword evidence="3" id="KW-1185">Reference proteome</keyword>
<dbReference type="EMBL" id="CP001867">
    <property type="protein sequence ID" value="ADB75903.1"/>
    <property type="molecule type" value="Genomic_DNA"/>
</dbReference>
<evidence type="ECO:0000313" key="3">
    <source>
        <dbReference type="Proteomes" id="UP000001382"/>
    </source>
</evidence>
<dbReference type="InterPro" id="IPR024344">
    <property type="entry name" value="MDMPI_metal-binding"/>
</dbReference>
<dbReference type="NCBIfam" id="TIGR03083">
    <property type="entry name" value="maleylpyruvate isomerase family mycothiol-dependent enzyme"/>
    <property type="match status" value="1"/>
</dbReference>
<dbReference type="HOGENOM" id="CLU_051661_2_2_11"/>
<dbReference type="InterPro" id="IPR017517">
    <property type="entry name" value="Maleyloyr_isom"/>
</dbReference>
<dbReference type="KEGG" id="gob:Gobs_3298"/>
<evidence type="ECO:0000259" key="1">
    <source>
        <dbReference type="Pfam" id="PF11716"/>
    </source>
</evidence>
<proteinExistence type="predicted"/>
<dbReference type="Proteomes" id="UP000001382">
    <property type="component" value="Chromosome"/>
</dbReference>
<sequence length="200" mass="20323">MTGTVSLPLTAEIALFARAAGYALESLAEVSDADLGRPTPCGDWDLRTLLLHLADTADGLTGLALTGELALPSLPRTDDADPAAVARDRLLRLLDALTSAAADDRPGDQDRAAHALAAARGGAIEVALHGWDVATACSSGRAMPPGLATALLQAATSLVEDGARPGLFAAPVSVPPDAGPEDRLVAFLGRRPAAGPHGWS</sequence>
<dbReference type="GO" id="GO:0046872">
    <property type="term" value="F:metal ion binding"/>
    <property type="evidence" value="ECO:0007669"/>
    <property type="project" value="InterPro"/>
</dbReference>